<dbReference type="Gene3D" id="3.40.1560.10">
    <property type="entry name" value="type ii restriction endonuclease, domain 2"/>
    <property type="match status" value="1"/>
</dbReference>
<dbReference type="GO" id="GO:0004519">
    <property type="term" value="F:endonuclease activity"/>
    <property type="evidence" value="ECO:0007669"/>
    <property type="project" value="UniProtKB-KW"/>
</dbReference>
<evidence type="ECO:0000259" key="1">
    <source>
        <dbReference type="Pfam" id="PF14511"/>
    </source>
</evidence>
<keyword evidence="2" id="KW-0540">Nuclease</keyword>
<dbReference type="REBASE" id="170853">
    <property type="entry name" value="MpsMp3ORF18285P"/>
</dbReference>
<keyword evidence="2" id="KW-0378">Hydrolase</keyword>
<feature type="domain" description="Type II restriction endonuclease EcoO109IR" evidence="1">
    <location>
        <begin position="39"/>
        <end position="211"/>
    </location>
</feature>
<organism evidence="2 3">
    <name type="scientific">Morganella psychrotolerans</name>
    <dbReference type="NCBI Taxonomy" id="368603"/>
    <lineage>
        <taxon>Bacteria</taxon>
        <taxon>Pseudomonadati</taxon>
        <taxon>Pseudomonadota</taxon>
        <taxon>Gammaproteobacteria</taxon>
        <taxon>Enterobacterales</taxon>
        <taxon>Morganellaceae</taxon>
        <taxon>Morganella</taxon>
    </lineage>
</organism>
<sequence length="237" mass="26605">MSSKEVILAKVKEWFSESIAKNHIKNTEKLVNPNEFNINPFLAVYLAKYLTGNASPESIAKALVLPRVLSTSITTSFGTHMQSFLSIIKETYGSTTAGVDIEFTDRIDGNKKYCQLKAGPNTINKDDVESIAGHFTGVRNLARTNNIRIHRDDMIVGVLYGDRSELSSHYKRITSQYEYPVIIGQDFWLRLTGDEDFYADLIKAITSVAIEADYSQELNRVITELANTDKIQQLSSL</sequence>
<protein>
    <submittedName>
        <fullName evidence="2">Restriction endonuclease</fullName>
    </submittedName>
</protein>
<dbReference type="Proteomes" id="UP000092247">
    <property type="component" value="Unassembled WGS sequence"/>
</dbReference>
<evidence type="ECO:0000313" key="2">
    <source>
        <dbReference type="EMBL" id="OBU09616.1"/>
    </source>
</evidence>
<name>A0A1B8HKC2_9GAMM</name>
<accession>A0A1B8HKC2</accession>
<reference evidence="2 3" key="1">
    <citation type="submission" date="2016-06" db="EMBL/GenBank/DDBJ databases">
        <authorList>
            <person name="Kjaerup R.B."/>
            <person name="Dalgaard T.S."/>
            <person name="Juul-Madsen H.R."/>
        </authorList>
    </citation>
    <scope>NUCLEOTIDE SEQUENCE [LARGE SCALE GENOMIC DNA]</scope>
    <source>
        <strain evidence="2 3">GCSL-Mp3</strain>
    </source>
</reference>
<proteinExistence type="predicted"/>
<comment type="caution">
    <text evidence="2">The sequence shown here is derived from an EMBL/GenBank/DDBJ whole genome shotgun (WGS) entry which is preliminary data.</text>
</comment>
<dbReference type="CDD" id="cd22346">
    <property type="entry name" value="PDDEXK_nuclease"/>
    <property type="match status" value="1"/>
</dbReference>
<dbReference type="SUPFAM" id="SSF52980">
    <property type="entry name" value="Restriction endonuclease-like"/>
    <property type="match status" value="1"/>
</dbReference>
<gene>
    <name evidence="2" type="ORF">AYY17_18280</name>
</gene>
<evidence type="ECO:0000313" key="3">
    <source>
        <dbReference type="Proteomes" id="UP000092247"/>
    </source>
</evidence>
<dbReference type="InterPro" id="IPR012297">
    <property type="entry name" value="EcoO109IR_cat_dom_sf"/>
</dbReference>
<dbReference type="InterPro" id="IPR011335">
    <property type="entry name" value="Restrct_endonuc-II-like"/>
</dbReference>
<dbReference type="RefSeq" id="WP_067422666.1">
    <property type="nucleotide sequence ID" value="NZ_LZEX01000009.1"/>
</dbReference>
<dbReference type="Pfam" id="PF14511">
    <property type="entry name" value="RE_EcoO109I"/>
    <property type="match status" value="1"/>
</dbReference>
<dbReference type="EMBL" id="LZEX01000009">
    <property type="protein sequence ID" value="OBU09616.1"/>
    <property type="molecule type" value="Genomic_DNA"/>
</dbReference>
<keyword evidence="2" id="KW-0255">Endonuclease</keyword>
<dbReference type="AlphaFoldDB" id="A0A1B8HKC2"/>
<dbReference type="InterPro" id="IPR032793">
    <property type="entry name" value="RE_EcoO109IR"/>
</dbReference>